<dbReference type="GO" id="GO:0009055">
    <property type="term" value="F:electron transfer activity"/>
    <property type="evidence" value="ECO:0007669"/>
    <property type="project" value="InterPro"/>
</dbReference>
<proteinExistence type="predicted"/>
<dbReference type="Proteomes" id="UP000184096">
    <property type="component" value="Chromosome I"/>
</dbReference>
<organism evidence="1 2">
    <name type="scientific">Bradyrhizobium erythrophlei</name>
    <dbReference type="NCBI Taxonomy" id="1437360"/>
    <lineage>
        <taxon>Bacteria</taxon>
        <taxon>Pseudomonadati</taxon>
        <taxon>Pseudomonadota</taxon>
        <taxon>Alphaproteobacteria</taxon>
        <taxon>Hyphomicrobiales</taxon>
        <taxon>Nitrobacteraceae</taxon>
        <taxon>Bradyrhizobium</taxon>
    </lineage>
</organism>
<protein>
    <submittedName>
        <fullName evidence="1">Uncharacterized protein</fullName>
    </submittedName>
</protein>
<dbReference type="AlphaFoldDB" id="A0A1M7UC23"/>
<gene>
    <name evidence="1" type="ORF">SAMN05444170_4389</name>
</gene>
<reference evidence="2" key="1">
    <citation type="submission" date="2016-11" db="EMBL/GenBank/DDBJ databases">
        <authorList>
            <person name="Varghese N."/>
            <person name="Submissions S."/>
        </authorList>
    </citation>
    <scope>NUCLEOTIDE SEQUENCE [LARGE SCALE GENOMIC DNA]</scope>
    <source>
        <strain evidence="2">GAS401</strain>
    </source>
</reference>
<dbReference type="EMBL" id="LT670849">
    <property type="protein sequence ID" value="SHN80514.1"/>
    <property type="molecule type" value="Genomic_DNA"/>
</dbReference>
<evidence type="ECO:0000313" key="1">
    <source>
        <dbReference type="EMBL" id="SHN80514.1"/>
    </source>
</evidence>
<evidence type="ECO:0000313" key="2">
    <source>
        <dbReference type="Proteomes" id="UP000184096"/>
    </source>
</evidence>
<keyword evidence="2" id="KW-1185">Reference proteome</keyword>
<name>A0A1M7UC23_9BRAD</name>
<accession>A0A1M7UC23</accession>
<dbReference type="Gene3D" id="1.10.760.10">
    <property type="entry name" value="Cytochrome c-like domain"/>
    <property type="match status" value="1"/>
</dbReference>
<dbReference type="GO" id="GO:0020037">
    <property type="term" value="F:heme binding"/>
    <property type="evidence" value="ECO:0007669"/>
    <property type="project" value="InterPro"/>
</dbReference>
<sequence>MLVSSLNDGLISLSVRCSTTAKVRSMTDEQLEAMHRVSQIPWKYGAVIGMAAVQMIKPEVERPSVSCAHGAGSLVSDDDHFLRGTDDCAVRARPLLALRSSDGTFQKAVAQRSKIRVCETLFERLALHRANGLGRSLCPRRPKSRTHAACAPRRGCVGAAAGDTGTAGFLHFRTRRLPAFDWRLEDAQVAAVLTCIRNNWGNAAAPVAASAVASQRASLARSP</sequence>
<dbReference type="InterPro" id="IPR036909">
    <property type="entry name" value="Cyt_c-like_dom_sf"/>
</dbReference>